<feature type="compositionally biased region" description="Polar residues" evidence="1">
    <location>
        <begin position="10"/>
        <end position="20"/>
    </location>
</feature>
<feature type="compositionally biased region" description="Basic and acidic residues" evidence="1">
    <location>
        <begin position="56"/>
        <end position="69"/>
    </location>
</feature>
<evidence type="ECO:0000313" key="2">
    <source>
        <dbReference type="EMBL" id="MPC25959.1"/>
    </source>
</evidence>
<feature type="region of interest" description="Disordered" evidence="1">
    <location>
        <begin position="1"/>
        <end position="69"/>
    </location>
</feature>
<organism evidence="2 3">
    <name type="scientific">Portunus trituberculatus</name>
    <name type="common">Swimming crab</name>
    <name type="synonym">Neptunus trituberculatus</name>
    <dbReference type="NCBI Taxonomy" id="210409"/>
    <lineage>
        <taxon>Eukaryota</taxon>
        <taxon>Metazoa</taxon>
        <taxon>Ecdysozoa</taxon>
        <taxon>Arthropoda</taxon>
        <taxon>Crustacea</taxon>
        <taxon>Multicrustacea</taxon>
        <taxon>Malacostraca</taxon>
        <taxon>Eumalacostraca</taxon>
        <taxon>Eucarida</taxon>
        <taxon>Decapoda</taxon>
        <taxon>Pleocyemata</taxon>
        <taxon>Brachyura</taxon>
        <taxon>Eubrachyura</taxon>
        <taxon>Portunoidea</taxon>
        <taxon>Portunidae</taxon>
        <taxon>Portuninae</taxon>
        <taxon>Portunus</taxon>
    </lineage>
</organism>
<protein>
    <submittedName>
        <fullName evidence="2">Uncharacterized protein</fullName>
    </submittedName>
</protein>
<dbReference type="EMBL" id="VSRR010001533">
    <property type="protein sequence ID" value="MPC25959.1"/>
    <property type="molecule type" value="Genomic_DNA"/>
</dbReference>
<keyword evidence="3" id="KW-1185">Reference proteome</keyword>
<proteinExistence type="predicted"/>
<evidence type="ECO:0000313" key="3">
    <source>
        <dbReference type="Proteomes" id="UP000324222"/>
    </source>
</evidence>
<dbReference type="AlphaFoldDB" id="A0A5B7DXX7"/>
<reference evidence="2 3" key="1">
    <citation type="submission" date="2019-05" db="EMBL/GenBank/DDBJ databases">
        <title>Another draft genome of Portunus trituberculatus and its Hox gene families provides insights of decapod evolution.</title>
        <authorList>
            <person name="Jeong J.-H."/>
            <person name="Song I."/>
            <person name="Kim S."/>
            <person name="Choi T."/>
            <person name="Kim D."/>
            <person name="Ryu S."/>
            <person name="Kim W."/>
        </authorList>
    </citation>
    <scope>NUCLEOTIDE SEQUENCE [LARGE SCALE GENOMIC DNA]</scope>
    <source>
        <tissue evidence="2">Muscle</tissue>
    </source>
</reference>
<gene>
    <name evidence="2" type="ORF">E2C01_019083</name>
</gene>
<comment type="caution">
    <text evidence="2">The sequence shown here is derived from an EMBL/GenBank/DDBJ whole genome shotgun (WGS) entry which is preliminary data.</text>
</comment>
<dbReference type="Proteomes" id="UP000324222">
    <property type="component" value="Unassembled WGS sequence"/>
</dbReference>
<name>A0A5B7DXX7_PORTR</name>
<evidence type="ECO:0000256" key="1">
    <source>
        <dbReference type="SAM" id="MobiDB-lite"/>
    </source>
</evidence>
<sequence>MLHHHILSSRGKTQGHQSSLAVPLRTFLTITTLTPGNRKPPPKPTHAVDFTQTQEKTNKRNDALKRDLL</sequence>
<accession>A0A5B7DXX7</accession>